<feature type="domain" description="EF-hand" evidence="2">
    <location>
        <begin position="59"/>
        <end position="94"/>
    </location>
</feature>
<dbReference type="Pfam" id="PF13499">
    <property type="entry name" value="EF-hand_7"/>
    <property type="match status" value="1"/>
</dbReference>
<accession>A0A915HS69</accession>
<dbReference type="AlphaFoldDB" id="A0A915HS69"/>
<evidence type="ECO:0000313" key="3">
    <source>
        <dbReference type="Proteomes" id="UP000887565"/>
    </source>
</evidence>
<dbReference type="InterPro" id="IPR011992">
    <property type="entry name" value="EF-hand-dom_pair"/>
</dbReference>
<dbReference type="PROSITE" id="PS50222">
    <property type="entry name" value="EF_HAND_2"/>
    <property type="match status" value="1"/>
</dbReference>
<dbReference type="SUPFAM" id="SSF47473">
    <property type="entry name" value="EF-hand"/>
    <property type="match status" value="1"/>
</dbReference>
<reference evidence="4" key="1">
    <citation type="submission" date="2022-11" db="UniProtKB">
        <authorList>
            <consortium name="WormBaseParasite"/>
        </authorList>
    </citation>
    <scope>IDENTIFICATION</scope>
</reference>
<dbReference type="InterPro" id="IPR002048">
    <property type="entry name" value="EF_hand_dom"/>
</dbReference>
<dbReference type="Proteomes" id="UP000887565">
    <property type="component" value="Unplaced"/>
</dbReference>
<evidence type="ECO:0000259" key="2">
    <source>
        <dbReference type="PROSITE" id="PS50222"/>
    </source>
</evidence>
<dbReference type="GO" id="GO:0005509">
    <property type="term" value="F:calcium ion binding"/>
    <property type="evidence" value="ECO:0007669"/>
    <property type="project" value="InterPro"/>
</dbReference>
<dbReference type="WBParaSite" id="nRc.2.0.1.t04371-RA">
    <property type="protein sequence ID" value="nRc.2.0.1.t04371-RA"/>
    <property type="gene ID" value="nRc.2.0.1.g04371"/>
</dbReference>
<dbReference type="PROSITE" id="PS00018">
    <property type="entry name" value="EF_HAND_1"/>
    <property type="match status" value="2"/>
</dbReference>
<protein>
    <submittedName>
        <fullName evidence="4">EF-hand domain-containing protein</fullName>
    </submittedName>
</protein>
<keyword evidence="3" id="KW-1185">Reference proteome</keyword>
<evidence type="ECO:0000256" key="1">
    <source>
        <dbReference type="ARBA" id="ARBA00022837"/>
    </source>
</evidence>
<evidence type="ECO:0000313" key="4">
    <source>
        <dbReference type="WBParaSite" id="nRc.2.0.1.t04371-RA"/>
    </source>
</evidence>
<dbReference type="InterPro" id="IPR018247">
    <property type="entry name" value="EF_Hand_1_Ca_BS"/>
</dbReference>
<keyword evidence="1" id="KW-0106">Calcium</keyword>
<dbReference type="Gene3D" id="1.10.238.10">
    <property type="entry name" value="EF-hand"/>
    <property type="match status" value="1"/>
</dbReference>
<name>A0A915HS69_ROMCU</name>
<sequence>MLKSPSMSDYDCKLATCKRTQGVKDKNNTLDLDRDGYIALSELRRSLVLADIHDELTTKQQRRLCKTYKKLDDNHDGRLDYNEFVRASLVVVYRLEKISLFVGWQEMQLSCSLFLPICFVCVRVELQLRCTLLQKYDL</sequence>
<organism evidence="3 4">
    <name type="scientific">Romanomermis culicivorax</name>
    <name type="common">Nematode worm</name>
    <dbReference type="NCBI Taxonomy" id="13658"/>
    <lineage>
        <taxon>Eukaryota</taxon>
        <taxon>Metazoa</taxon>
        <taxon>Ecdysozoa</taxon>
        <taxon>Nematoda</taxon>
        <taxon>Enoplea</taxon>
        <taxon>Dorylaimia</taxon>
        <taxon>Mermithida</taxon>
        <taxon>Mermithoidea</taxon>
        <taxon>Mermithidae</taxon>
        <taxon>Romanomermis</taxon>
    </lineage>
</organism>
<proteinExistence type="predicted"/>